<dbReference type="InterPro" id="IPR036390">
    <property type="entry name" value="WH_DNA-bd_sf"/>
</dbReference>
<evidence type="ECO:0000256" key="4">
    <source>
        <dbReference type="ARBA" id="ARBA00023163"/>
    </source>
</evidence>
<dbReference type="PANTHER" id="PTHR30537:SF26">
    <property type="entry name" value="GLYCINE CLEAVAGE SYSTEM TRANSCRIPTIONAL ACTIVATOR"/>
    <property type="match status" value="1"/>
</dbReference>
<sequence>MVGFKKKLPPLSTLVTFEAAARLLSFTQAGEELHVTQTAISRQVRSLEEYLSRPLFIRGHRSVKLTDAGELLLQSVSMGLEHIATTVTELRYAKPESHLTVSATIAFASLWLSPRLLAFKQLHPNLEVRILASDRDINLQTEGVDLAFGCGDYDNQSGVKATFLFADEVFPVCSSNYLNTRAQINKPEDLLQHQLLHLDDEHWRNISWKATDWSLWLKSQDVKGPLPSGGLRINNYPLLLQTAVNGQGIALGWKHLVSDLLKQGLLIKPLQQSLNTHRGYYLVESSQAPLSIEAKTFRDWILQQAQNEQG</sequence>
<dbReference type="SUPFAM" id="SSF53850">
    <property type="entry name" value="Periplasmic binding protein-like II"/>
    <property type="match status" value="1"/>
</dbReference>
<evidence type="ECO:0000256" key="1">
    <source>
        <dbReference type="ARBA" id="ARBA00009437"/>
    </source>
</evidence>
<dbReference type="PANTHER" id="PTHR30537">
    <property type="entry name" value="HTH-TYPE TRANSCRIPTIONAL REGULATOR"/>
    <property type="match status" value="1"/>
</dbReference>
<evidence type="ECO:0000256" key="2">
    <source>
        <dbReference type="ARBA" id="ARBA00023015"/>
    </source>
</evidence>
<dbReference type="FunFam" id="1.10.10.10:FF:000001">
    <property type="entry name" value="LysR family transcriptional regulator"/>
    <property type="match status" value="1"/>
</dbReference>
<dbReference type="CDD" id="cd08432">
    <property type="entry name" value="PBP2_GcdR_TrpI_HvrB_AmpR_like"/>
    <property type="match status" value="1"/>
</dbReference>
<dbReference type="Pfam" id="PF00126">
    <property type="entry name" value="HTH_1"/>
    <property type="match status" value="1"/>
</dbReference>
<reference evidence="6 7" key="1">
    <citation type="submission" date="2018-11" db="EMBL/GenBank/DDBJ databases">
        <title>The draft genome sequence of Amphritea balenae JAMM 1525T.</title>
        <authorList>
            <person name="Fang Z."/>
            <person name="Zhang Y."/>
            <person name="Han X."/>
        </authorList>
    </citation>
    <scope>NUCLEOTIDE SEQUENCE [LARGE SCALE GENOMIC DNA]</scope>
    <source>
        <strain evidence="6 7">JAMM 1525</strain>
    </source>
</reference>
<keyword evidence="3" id="KW-0238">DNA-binding</keyword>
<protein>
    <submittedName>
        <fullName evidence="6">LysR family transcriptional regulator</fullName>
    </submittedName>
</protein>
<dbReference type="PRINTS" id="PR00039">
    <property type="entry name" value="HTHLYSR"/>
</dbReference>
<feature type="domain" description="HTH lysR-type" evidence="5">
    <location>
        <begin position="9"/>
        <end position="66"/>
    </location>
</feature>
<dbReference type="RefSeq" id="WP_124925014.1">
    <property type="nucleotide sequence ID" value="NZ_BMOH01000003.1"/>
</dbReference>
<evidence type="ECO:0000313" key="6">
    <source>
        <dbReference type="EMBL" id="RRD00433.1"/>
    </source>
</evidence>
<comment type="caution">
    <text evidence="6">The sequence shown here is derived from an EMBL/GenBank/DDBJ whole genome shotgun (WGS) entry which is preliminary data.</text>
</comment>
<proteinExistence type="inferred from homology"/>
<organism evidence="6 7">
    <name type="scientific">Amphritea balenae</name>
    <dbReference type="NCBI Taxonomy" id="452629"/>
    <lineage>
        <taxon>Bacteria</taxon>
        <taxon>Pseudomonadati</taxon>
        <taxon>Pseudomonadota</taxon>
        <taxon>Gammaproteobacteria</taxon>
        <taxon>Oceanospirillales</taxon>
        <taxon>Oceanospirillaceae</taxon>
        <taxon>Amphritea</taxon>
    </lineage>
</organism>
<comment type="similarity">
    <text evidence="1">Belongs to the LysR transcriptional regulatory family.</text>
</comment>
<evidence type="ECO:0000313" key="7">
    <source>
        <dbReference type="Proteomes" id="UP000267535"/>
    </source>
</evidence>
<dbReference type="EMBL" id="RQXV01000002">
    <property type="protein sequence ID" value="RRD00433.1"/>
    <property type="molecule type" value="Genomic_DNA"/>
</dbReference>
<dbReference type="GO" id="GO:0043565">
    <property type="term" value="F:sequence-specific DNA binding"/>
    <property type="evidence" value="ECO:0007669"/>
    <property type="project" value="TreeGrafter"/>
</dbReference>
<keyword evidence="2" id="KW-0805">Transcription regulation</keyword>
<dbReference type="PROSITE" id="PS50931">
    <property type="entry name" value="HTH_LYSR"/>
    <property type="match status" value="1"/>
</dbReference>
<dbReference type="AlphaFoldDB" id="A0A3P1SWD9"/>
<dbReference type="InterPro" id="IPR000847">
    <property type="entry name" value="LysR_HTH_N"/>
</dbReference>
<dbReference type="SUPFAM" id="SSF46785">
    <property type="entry name" value="Winged helix' DNA-binding domain"/>
    <property type="match status" value="1"/>
</dbReference>
<dbReference type="GO" id="GO:0006351">
    <property type="term" value="P:DNA-templated transcription"/>
    <property type="evidence" value="ECO:0007669"/>
    <property type="project" value="TreeGrafter"/>
</dbReference>
<accession>A0A3P1SWD9</accession>
<gene>
    <name evidence="6" type="ORF">EHS89_04900</name>
</gene>
<dbReference type="Proteomes" id="UP000267535">
    <property type="component" value="Unassembled WGS sequence"/>
</dbReference>
<dbReference type="InterPro" id="IPR058163">
    <property type="entry name" value="LysR-type_TF_proteobact-type"/>
</dbReference>
<dbReference type="Pfam" id="PF03466">
    <property type="entry name" value="LysR_substrate"/>
    <property type="match status" value="1"/>
</dbReference>
<dbReference type="Gene3D" id="3.40.190.10">
    <property type="entry name" value="Periplasmic binding protein-like II"/>
    <property type="match status" value="2"/>
</dbReference>
<dbReference type="Gene3D" id="1.10.10.10">
    <property type="entry name" value="Winged helix-like DNA-binding domain superfamily/Winged helix DNA-binding domain"/>
    <property type="match status" value="1"/>
</dbReference>
<keyword evidence="4" id="KW-0804">Transcription</keyword>
<keyword evidence="7" id="KW-1185">Reference proteome</keyword>
<name>A0A3P1SWD9_9GAMM</name>
<dbReference type="GO" id="GO:0003700">
    <property type="term" value="F:DNA-binding transcription factor activity"/>
    <property type="evidence" value="ECO:0007669"/>
    <property type="project" value="InterPro"/>
</dbReference>
<dbReference type="InterPro" id="IPR005119">
    <property type="entry name" value="LysR_subst-bd"/>
</dbReference>
<dbReference type="OrthoDB" id="6787458at2"/>
<dbReference type="InterPro" id="IPR036388">
    <property type="entry name" value="WH-like_DNA-bd_sf"/>
</dbReference>
<evidence type="ECO:0000259" key="5">
    <source>
        <dbReference type="PROSITE" id="PS50931"/>
    </source>
</evidence>
<evidence type="ECO:0000256" key="3">
    <source>
        <dbReference type="ARBA" id="ARBA00023125"/>
    </source>
</evidence>